<name>A0A929N1T9_9ACTO</name>
<evidence type="ECO:0000313" key="4">
    <source>
        <dbReference type="Proteomes" id="UP000718630"/>
    </source>
</evidence>
<protein>
    <submittedName>
        <fullName evidence="3">DUF3043 domain-containing protein</fullName>
    </submittedName>
</protein>
<comment type="caution">
    <text evidence="3">The sequence shown here is derived from an EMBL/GenBank/DDBJ whole genome shotgun (WGS) entry which is preliminary data.</text>
</comment>
<keyword evidence="2" id="KW-1133">Transmembrane helix</keyword>
<dbReference type="InterPro" id="IPR021403">
    <property type="entry name" value="DUF3043"/>
</dbReference>
<sequence length="209" mass="24102">MFSRKKHADDAHAPAEEPAVPTASGKKGRPTPTRKQAQARNNRPLVPADRKEAKRRANQARNARFRAEQEALITGDEQHLPARDKGRVRRFVRDWVDARWSFGEFVMPLILLSLLLLMVLTLFADRLGLQTASALLIGSTILMYGSFAVVILEAVIVWRKIRKHLAERYPGDEIPRATWYYCFSRMLFLRRWRSPRPQVARGEFPKTKK</sequence>
<feature type="region of interest" description="Disordered" evidence="1">
    <location>
        <begin position="1"/>
        <end position="61"/>
    </location>
</feature>
<feature type="transmembrane region" description="Helical" evidence="2">
    <location>
        <begin position="105"/>
        <end position="124"/>
    </location>
</feature>
<dbReference type="Pfam" id="PF11241">
    <property type="entry name" value="DUF3043"/>
    <property type="match status" value="1"/>
</dbReference>
<organism evidence="3 4">
    <name type="scientific">Schaalia georgiae</name>
    <dbReference type="NCBI Taxonomy" id="52768"/>
    <lineage>
        <taxon>Bacteria</taxon>
        <taxon>Bacillati</taxon>
        <taxon>Actinomycetota</taxon>
        <taxon>Actinomycetes</taxon>
        <taxon>Actinomycetales</taxon>
        <taxon>Actinomycetaceae</taxon>
        <taxon>Schaalia</taxon>
    </lineage>
</organism>
<evidence type="ECO:0000313" key="3">
    <source>
        <dbReference type="EMBL" id="MBF0940090.1"/>
    </source>
</evidence>
<dbReference type="AlphaFoldDB" id="A0A929N1T9"/>
<dbReference type="Proteomes" id="UP000718630">
    <property type="component" value="Unassembled WGS sequence"/>
</dbReference>
<reference evidence="3" key="1">
    <citation type="submission" date="2020-04" db="EMBL/GenBank/DDBJ databases">
        <title>Deep metagenomics examines the oral microbiome during advanced dental caries in children, revealing novel taxa and co-occurrences with host molecules.</title>
        <authorList>
            <person name="Baker J.L."/>
            <person name="Morton J.T."/>
            <person name="Dinis M."/>
            <person name="Alvarez R."/>
            <person name="Tran N.C."/>
            <person name="Knight R."/>
            <person name="Edlund A."/>
        </authorList>
    </citation>
    <scope>NUCLEOTIDE SEQUENCE</scope>
    <source>
        <strain evidence="3">JCVI_32_bin.64</strain>
    </source>
</reference>
<keyword evidence="2" id="KW-0472">Membrane</keyword>
<feature type="transmembrane region" description="Helical" evidence="2">
    <location>
        <begin position="136"/>
        <end position="158"/>
    </location>
</feature>
<gene>
    <name evidence="3" type="ORF">HXK03_04355</name>
</gene>
<evidence type="ECO:0000256" key="2">
    <source>
        <dbReference type="SAM" id="Phobius"/>
    </source>
</evidence>
<dbReference type="EMBL" id="JABZFZ010000188">
    <property type="protein sequence ID" value="MBF0940090.1"/>
    <property type="molecule type" value="Genomic_DNA"/>
</dbReference>
<proteinExistence type="predicted"/>
<keyword evidence="2" id="KW-0812">Transmembrane</keyword>
<evidence type="ECO:0000256" key="1">
    <source>
        <dbReference type="SAM" id="MobiDB-lite"/>
    </source>
</evidence>
<accession>A0A929N1T9</accession>